<keyword evidence="3 5" id="KW-0067">ATP-binding</keyword>
<evidence type="ECO:0000256" key="3">
    <source>
        <dbReference type="ARBA" id="ARBA00022840"/>
    </source>
</evidence>
<gene>
    <name evidence="7" type="ORF">CEUTPL_LOCUS14062</name>
</gene>
<dbReference type="InterPro" id="IPR001270">
    <property type="entry name" value="ClpA/B"/>
</dbReference>
<dbReference type="PROSITE" id="PS00674">
    <property type="entry name" value="AAA"/>
    <property type="match status" value="1"/>
</dbReference>
<evidence type="ECO:0000313" key="8">
    <source>
        <dbReference type="Proteomes" id="UP001152799"/>
    </source>
</evidence>
<evidence type="ECO:0000256" key="4">
    <source>
        <dbReference type="ARBA" id="ARBA00023254"/>
    </source>
</evidence>
<dbReference type="Gene3D" id="3.40.50.300">
    <property type="entry name" value="P-loop containing nucleotide triphosphate hydrolases"/>
    <property type="match status" value="1"/>
</dbReference>
<dbReference type="SMART" id="SM00382">
    <property type="entry name" value="AAA"/>
    <property type="match status" value="1"/>
</dbReference>
<keyword evidence="8" id="KW-1185">Reference proteome</keyword>
<dbReference type="GO" id="GO:0005524">
    <property type="term" value="F:ATP binding"/>
    <property type="evidence" value="ECO:0007669"/>
    <property type="project" value="UniProtKB-KW"/>
</dbReference>
<evidence type="ECO:0000313" key="7">
    <source>
        <dbReference type="EMBL" id="CAG9773676.1"/>
    </source>
</evidence>
<dbReference type="GO" id="GO:0005634">
    <property type="term" value="C:nucleus"/>
    <property type="evidence" value="ECO:0007669"/>
    <property type="project" value="TreeGrafter"/>
</dbReference>
<dbReference type="InterPro" id="IPR058249">
    <property type="entry name" value="Pch2_C"/>
</dbReference>
<dbReference type="EMBL" id="OU892285">
    <property type="protein sequence ID" value="CAG9773676.1"/>
    <property type="molecule type" value="Genomic_DNA"/>
</dbReference>
<dbReference type="AlphaFoldDB" id="A0A9N9QNV6"/>
<dbReference type="PANTHER" id="PTHR45991:SF1">
    <property type="entry name" value="PACHYTENE CHECKPOINT PROTEIN 2 HOMOLOG"/>
    <property type="match status" value="1"/>
</dbReference>
<dbReference type="Proteomes" id="UP001152799">
    <property type="component" value="Chromosome 9"/>
</dbReference>
<dbReference type="SUPFAM" id="SSF52540">
    <property type="entry name" value="P-loop containing nucleoside triphosphate hydrolases"/>
    <property type="match status" value="1"/>
</dbReference>
<evidence type="ECO:0000259" key="6">
    <source>
        <dbReference type="SMART" id="SM00382"/>
    </source>
</evidence>
<keyword evidence="2 5" id="KW-0547">Nucleotide-binding</keyword>
<protein>
    <recommendedName>
        <fullName evidence="6">AAA+ ATPase domain-containing protein</fullName>
    </recommendedName>
</protein>
<feature type="domain" description="AAA+ ATPase" evidence="6">
    <location>
        <begin position="161"/>
        <end position="314"/>
    </location>
</feature>
<dbReference type="Pfam" id="PF23242">
    <property type="entry name" value="AAA_lid_TRIP13_C"/>
    <property type="match status" value="1"/>
</dbReference>
<dbReference type="Pfam" id="PF00004">
    <property type="entry name" value="AAA"/>
    <property type="match status" value="1"/>
</dbReference>
<evidence type="ECO:0000256" key="5">
    <source>
        <dbReference type="RuleBase" id="RU003651"/>
    </source>
</evidence>
<dbReference type="GO" id="GO:0007131">
    <property type="term" value="P:reciprocal meiotic recombination"/>
    <property type="evidence" value="ECO:0007669"/>
    <property type="project" value="TreeGrafter"/>
</dbReference>
<dbReference type="InterPro" id="IPR044539">
    <property type="entry name" value="Pch2-like"/>
</dbReference>
<sequence length="414" mass="46530">MVMLTPLDIELVLNSHCQHSKQTLITVAENYLEKLQLRPNSIISNFDNWSQEDKPKYGHLFQHIVIGDVPDPVTIILDLKKCNVNWFIYSLDADEASLHVENDSDGCEVNMASHISLPSKSLFQLWESLFYEKNIKGNLLKYARTMMKFSDKKVNSTLVNCNKVILLHGPPGTGKTSLCKALAQKLSIQMKNSFPTGGCLIEINSHSLFSKYFSESAKLVHNMFTKIRLICEDKNILVCVLMDEVESLTRARDQCSSGSEPSDAIRVVNAMLTQIDNIKQYPNVLILATSNLTGTIDLAFVDRADVKEYLGLPGIPAIYNIYYSSITELIRVNIIKGDDISDQAGDTGDRFSQRLTKICEKSIGLSGRSLRKIPFLADALFLKGNQPDVYDFLDAMEQAIEKELSDRNYFIAPK</sequence>
<name>A0A9N9QNV6_9CUCU</name>
<keyword evidence="4" id="KW-0469">Meiosis</keyword>
<dbReference type="InterPro" id="IPR003960">
    <property type="entry name" value="ATPase_AAA_CS"/>
</dbReference>
<dbReference type="PRINTS" id="PR00300">
    <property type="entry name" value="CLPPROTEASEA"/>
</dbReference>
<reference evidence="7" key="1">
    <citation type="submission" date="2022-01" db="EMBL/GenBank/DDBJ databases">
        <authorList>
            <person name="King R."/>
        </authorList>
    </citation>
    <scope>NUCLEOTIDE SEQUENCE</scope>
</reference>
<dbReference type="PANTHER" id="PTHR45991">
    <property type="entry name" value="PACHYTENE CHECKPOINT PROTEIN 2"/>
    <property type="match status" value="1"/>
</dbReference>
<dbReference type="GO" id="GO:0051598">
    <property type="term" value="P:meiotic recombination checkpoint signaling"/>
    <property type="evidence" value="ECO:0007669"/>
    <property type="project" value="TreeGrafter"/>
</dbReference>
<comment type="similarity">
    <text evidence="1">Belongs to the AAA ATPase family. PCH2 subfamily.</text>
</comment>
<evidence type="ECO:0000256" key="2">
    <source>
        <dbReference type="ARBA" id="ARBA00022741"/>
    </source>
</evidence>
<dbReference type="InterPro" id="IPR003959">
    <property type="entry name" value="ATPase_AAA_core"/>
</dbReference>
<organism evidence="7 8">
    <name type="scientific">Ceutorhynchus assimilis</name>
    <name type="common">cabbage seed weevil</name>
    <dbReference type="NCBI Taxonomy" id="467358"/>
    <lineage>
        <taxon>Eukaryota</taxon>
        <taxon>Metazoa</taxon>
        <taxon>Ecdysozoa</taxon>
        <taxon>Arthropoda</taxon>
        <taxon>Hexapoda</taxon>
        <taxon>Insecta</taxon>
        <taxon>Pterygota</taxon>
        <taxon>Neoptera</taxon>
        <taxon>Endopterygota</taxon>
        <taxon>Coleoptera</taxon>
        <taxon>Polyphaga</taxon>
        <taxon>Cucujiformia</taxon>
        <taxon>Curculionidae</taxon>
        <taxon>Ceutorhynchinae</taxon>
        <taxon>Ceutorhynchus</taxon>
    </lineage>
</organism>
<dbReference type="OrthoDB" id="10042665at2759"/>
<dbReference type="GO" id="GO:0016887">
    <property type="term" value="F:ATP hydrolysis activity"/>
    <property type="evidence" value="ECO:0007669"/>
    <property type="project" value="InterPro"/>
</dbReference>
<dbReference type="InterPro" id="IPR003593">
    <property type="entry name" value="AAA+_ATPase"/>
</dbReference>
<dbReference type="GO" id="GO:0005694">
    <property type="term" value="C:chromosome"/>
    <property type="evidence" value="ECO:0007669"/>
    <property type="project" value="TreeGrafter"/>
</dbReference>
<dbReference type="InterPro" id="IPR027417">
    <property type="entry name" value="P-loop_NTPase"/>
</dbReference>
<accession>A0A9N9QNV6</accession>
<dbReference type="FunFam" id="3.40.50.300:FF:001494">
    <property type="entry name" value="Pachytene checkpoint component Pch2"/>
    <property type="match status" value="1"/>
</dbReference>
<proteinExistence type="inferred from homology"/>
<evidence type="ECO:0000256" key="1">
    <source>
        <dbReference type="ARBA" id="ARBA00007271"/>
    </source>
</evidence>